<gene>
    <name evidence="1" type="ORF">APG11_00025</name>
    <name evidence="2" type="ORF">APG12_00024</name>
</gene>
<sequence>MEYKELIKEIDSLAIGEKKDIYETHFGEILFVYRPHEVTKNLKREYEVNKNFQIYLKEYNKKEFRPNHLRLLIDINLKLRSNSEERNNLLKAFDDIYYGKCPEIISESLSESLFSMRINYLECNLYLAQLFMAEQDINYKGSKYDPCRLFFQGWIREVLMGTREIDALCWSVTKYQAPSIRFTCQDNKNHKKYNSNRKELWYLEDNQNCQQKLE</sequence>
<dbReference type="AlphaFoldDB" id="A0A150J2B0"/>
<accession>A0A150J2B0</accession>
<accession>A0A150IV28</accession>
<evidence type="ECO:0000313" key="3">
    <source>
        <dbReference type="Proteomes" id="UP000091929"/>
    </source>
</evidence>
<evidence type="ECO:0000313" key="1">
    <source>
        <dbReference type="EMBL" id="KYC48715.1"/>
    </source>
</evidence>
<evidence type="ECO:0000313" key="2">
    <source>
        <dbReference type="EMBL" id="KYC51363.1"/>
    </source>
</evidence>
<name>A0A150J2B0_9EURY</name>
<dbReference type="Proteomes" id="UP000092403">
    <property type="component" value="Unassembled WGS sequence"/>
</dbReference>
<comment type="caution">
    <text evidence="2">The sequence shown here is derived from an EMBL/GenBank/DDBJ whole genome shotgun (WGS) entry which is preliminary data.</text>
</comment>
<dbReference type="EMBL" id="LNJC01000001">
    <property type="protein sequence ID" value="KYC51363.1"/>
    <property type="molecule type" value="Genomic_DNA"/>
</dbReference>
<reference evidence="3 4" key="1">
    <citation type="journal article" date="2016" name="ISME J.">
        <title>Chasing the elusive Euryarchaeota class WSA2: genomes reveal a uniquely fastidious methyl-reducing methanogen.</title>
        <authorList>
            <person name="Nobu M.K."/>
            <person name="Narihiro T."/>
            <person name="Kuroda K."/>
            <person name="Mei R."/>
            <person name="Liu W.T."/>
        </authorList>
    </citation>
    <scope>NUCLEOTIDE SEQUENCE [LARGE SCALE GENOMIC DNA]</scope>
    <source>
        <strain evidence="1">B15fssc0709_Meth_Bin003</strain>
        <strain evidence="2">BMIXfssc0709_Meth_Bin006</strain>
    </source>
</reference>
<dbReference type="EMBL" id="LNGF01000001">
    <property type="protein sequence ID" value="KYC48715.1"/>
    <property type="molecule type" value="Genomic_DNA"/>
</dbReference>
<dbReference type="Proteomes" id="UP000091929">
    <property type="component" value="Unassembled WGS sequence"/>
</dbReference>
<protein>
    <submittedName>
        <fullName evidence="2">Uncharacterized protein</fullName>
    </submittedName>
</protein>
<organism evidence="2 4">
    <name type="scientific">Candidatus Methanofastidiosum methylothiophilum</name>
    <dbReference type="NCBI Taxonomy" id="1705564"/>
    <lineage>
        <taxon>Archaea</taxon>
        <taxon>Methanobacteriati</taxon>
        <taxon>Methanobacteriota</taxon>
        <taxon>Stenosarchaea group</taxon>
        <taxon>Candidatus Methanofastidiosia</taxon>
        <taxon>Candidatus Methanofastidiosales</taxon>
        <taxon>Candidatus Methanofastidiosaceae</taxon>
        <taxon>Candidatus Methanofastidiosum</taxon>
    </lineage>
</organism>
<proteinExistence type="predicted"/>
<evidence type="ECO:0000313" key="4">
    <source>
        <dbReference type="Proteomes" id="UP000092403"/>
    </source>
</evidence>